<dbReference type="GO" id="GO:0005789">
    <property type="term" value="C:endoplasmic reticulum membrane"/>
    <property type="evidence" value="ECO:0000318"/>
    <property type="project" value="GO_Central"/>
</dbReference>
<evidence type="ECO:0000313" key="14">
    <source>
        <dbReference type="Proteomes" id="UP000001449"/>
    </source>
</evidence>
<evidence type="ECO:0000256" key="7">
    <source>
        <dbReference type="ARBA" id="ARBA00022824"/>
    </source>
</evidence>
<keyword evidence="6 10" id="KW-0812">Transmembrane</keyword>
<evidence type="ECO:0000256" key="3">
    <source>
        <dbReference type="ARBA" id="ARBA00008715"/>
    </source>
</evidence>
<evidence type="ECO:0000256" key="4">
    <source>
        <dbReference type="ARBA" id="ARBA00022676"/>
    </source>
</evidence>
<comment type="similarity">
    <text evidence="3 10">Belongs to the ALG6/ALG8 glucosyltransferase family.</text>
</comment>
<dbReference type="UniPathway" id="UPA00378"/>
<feature type="transmembrane region" description="Helical" evidence="10">
    <location>
        <begin position="560"/>
        <end position="582"/>
    </location>
</feature>
<evidence type="ECO:0000256" key="8">
    <source>
        <dbReference type="ARBA" id="ARBA00022989"/>
    </source>
</evidence>
<evidence type="ECO:0000256" key="11">
    <source>
        <dbReference type="SAM" id="MobiDB-lite"/>
    </source>
</evidence>
<feature type="transmembrane region" description="Helical" evidence="10">
    <location>
        <begin position="388"/>
        <end position="409"/>
    </location>
</feature>
<sequence length="590" mass="66354">MHLSTYTKVAIVSFAILLRSLVGFHPHSGQDNYQGPNAHSSTITASSSTHTNSNSVTYGGDYEAQRHWMEITYHLPLNEWYYHDLHYWGLDYPPLTAYVSYVCGWVAHHLGSMHDDVDDTNSTTGVCEGGEDDKQVCPTSAGKVKQQQQHRGLAVLKDLVALHSSRFGFEDAGGKLYMRFTVLVLDVLVYMSAVWVLVARLTSCDDADNPTTRNKQIWMLLVALSQPAIILIDHGHFQYNTVSLGLTLWSFHFMTRQSSSFMGPLIGSIMFSLSLNFKQMELYHAPAVFAYLLGRCFRGDGNNQQQRSNIQSTIAKFCSLGFTVIITFALLWAPFAVKDSKFHLEGILQIIRRVFPFHRGLFEGKVSNLWCALSIKPFSIRNRIAPSLLPLLALGVTLMLILPPCWILFRVGKGESAKGLETRDIKSLLWGAASTSLAFFLASFQVHEKGILIALAPMSLLFLDAPRFVAWFSIVATWTLWPLLVIDRLQEAYVCCLVIFGCIHYAMRPTWSQREVEVDLFSTQYGTKFIALLSMVAMTILQLSEAMFSPPPQLPDLFPVLWSFVGCGLFCFSYLTTLWAMAKQLNPEFT</sequence>
<keyword evidence="12" id="KW-0732">Signal</keyword>
<organism evidence="13 14">
    <name type="scientific">Thalassiosira pseudonana</name>
    <name type="common">Marine diatom</name>
    <name type="synonym">Cyclotella nana</name>
    <dbReference type="NCBI Taxonomy" id="35128"/>
    <lineage>
        <taxon>Eukaryota</taxon>
        <taxon>Sar</taxon>
        <taxon>Stramenopiles</taxon>
        <taxon>Ochrophyta</taxon>
        <taxon>Bacillariophyta</taxon>
        <taxon>Coscinodiscophyceae</taxon>
        <taxon>Thalassiosirophycidae</taxon>
        <taxon>Thalassiosirales</taxon>
        <taxon>Thalassiosiraceae</taxon>
        <taxon>Thalassiosira</taxon>
    </lineage>
</organism>
<dbReference type="Pfam" id="PF03155">
    <property type="entry name" value="Alg6_Alg8"/>
    <property type="match status" value="2"/>
</dbReference>
<dbReference type="InterPro" id="IPR004856">
    <property type="entry name" value="Glyco_trans_ALG6/ALG8"/>
</dbReference>
<proteinExistence type="inferred from homology"/>
<keyword evidence="14" id="KW-1185">Reference proteome</keyword>
<feature type="transmembrane region" description="Helical" evidence="10">
    <location>
        <begin position="429"/>
        <end position="447"/>
    </location>
</feature>
<evidence type="ECO:0000256" key="6">
    <source>
        <dbReference type="ARBA" id="ARBA00022692"/>
    </source>
</evidence>
<dbReference type="GeneID" id="7449643"/>
<evidence type="ECO:0000256" key="1">
    <source>
        <dbReference type="ARBA" id="ARBA00004477"/>
    </source>
</evidence>
<dbReference type="EC" id="2.4.1.-" evidence="10"/>
<reference evidence="13 14" key="1">
    <citation type="journal article" date="2004" name="Science">
        <title>The genome of the diatom Thalassiosira pseudonana: ecology, evolution, and metabolism.</title>
        <authorList>
            <person name="Armbrust E.V."/>
            <person name="Berges J.A."/>
            <person name="Bowler C."/>
            <person name="Green B.R."/>
            <person name="Martinez D."/>
            <person name="Putnam N.H."/>
            <person name="Zhou S."/>
            <person name="Allen A.E."/>
            <person name="Apt K.E."/>
            <person name="Bechner M."/>
            <person name="Brzezinski M.A."/>
            <person name="Chaal B.K."/>
            <person name="Chiovitti A."/>
            <person name="Davis A.K."/>
            <person name="Demarest M.S."/>
            <person name="Detter J.C."/>
            <person name="Glavina T."/>
            <person name="Goodstein D."/>
            <person name="Hadi M.Z."/>
            <person name="Hellsten U."/>
            <person name="Hildebrand M."/>
            <person name="Jenkins B.D."/>
            <person name="Jurka J."/>
            <person name="Kapitonov V.V."/>
            <person name="Kroger N."/>
            <person name="Lau W.W."/>
            <person name="Lane T.W."/>
            <person name="Larimer F.W."/>
            <person name="Lippmeier J.C."/>
            <person name="Lucas S."/>
            <person name="Medina M."/>
            <person name="Montsant A."/>
            <person name="Obornik M."/>
            <person name="Parker M.S."/>
            <person name="Palenik B."/>
            <person name="Pazour G.J."/>
            <person name="Richardson P.M."/>
            <person name="Rynearson T.A."/>
            <person name="Saito M.A."/>
            <person name="Schwartz D.C."/>
            <person name="Thamatrakoln K."/>
            <person name="Valentin K."/>
            <person name="Vardi A."/>
            <person name="Wilkerson F.P."/>
            <person name="Rokhsar D.S."/>
        </authorList>
    </citation>
    <scope>NUCLEOTIDE SEQUENCE [LARGE SCALE GENOMIC DNA]</scope>
    <source>
        <strain evidence="13 14">CCMP1335</strain>
    </source>
</reference>
<keyword evidence="4 10" id="KW-0328">Glycosyltransferase</keyword>
<feature type="compositionally biased region" description="Low complexity" evidence="11">
    <location>
        <begin position="37"/>
        <end position="52"/>
    </location>
</feature>
<evidence type="ECO:0000256" key="9">
    <source>
        <dbReference type="ARBA" id="ARBA00023136"/>
    </source>
</evidence>
<reference evidence="13 14" key="2">
    <citation type="journal article" date="2008" name="Nature">
        <title>The Phaeodactylum genome reveals the evolutionary history of diatom genomes.</title>
        <authorList>
            <person name="Bowler C."/>
            <person name="Allen A.E."/>
            <person name="Badger J.H."/>
            <person name="Grimwood J."/>
            <person name="Jabbari K."/>
            <person name="Kuo A."/>
            <person name="Maheswari U."/>
            <person name="Martens C."/>
            <person name="Maumus F."/>
            <person name="Otillar R.P."/>
            <person name="Rayko E."/>
            <person name="Salamov A."/>
            <person name="Vandepoele K."/>
            <person name="Beszteri B."/>
            <person name="Gruber A."/>
            <person name="Heijde M."/>
            <person name="Katinka M."/>
            <person name="Mock T."/>
            <person name="Valentin K."/>
            <person name="Verret F."/>
            <person name="Berges J.A."/>
            <person name="Brownlee C."/>
            <person name="Cadoret J.P."/>
            <person name="Chiovitti A."/>
            <person name="Choi C.J."/>
            <person name="Coesel S."/>
            <person name="De Martino A."/>
            <person name="Detter J.C."/>
            <person name="Durkin C."/>
            <person name="Falciatore A."/>
            <person name="Fournet J."/>
            <person name="Haruta M."/>
            <person name="Huysman M.J."/>
            <person name="Jenkins B.D."/>
            <person name="Jiroutova K."/>
            <person name="Jorgensen R.E."/>
            <person name="Joubert Y."/>
            <person name="Kaplan A."/>
            <person name="Kroger N."/>
            <person name="Kroth P.G."/>
            <person name="La Roche J."/>
            <person name="Lindquist E."/>
            <person name="Lommer M."/>
            <person name="Martin-Jezequel V."/>
            <person name="Lopez P.J."/>
            <person name="Lucas S."/>
            <person name="Mangogna M."/>
            <person name="McGinnis K."/>
            <person name="Medlin L.K."/>
            <person name="Montsant A."/>
            <person name="Oudot-Le Secq M.P."/>
            <person name="Napoli C."/>
            <person name="Obornik M."/>
            <person name="Parker M.S."/>
            <person name="Petit J.L."/>
            <person name="Porcel B.M."/>
            <person name="Poulsen N."/>
            <person name="Robison M."/>
            <person name="Rychlewski L."/>
            <person name="Rynearson T.A."/>
            <person name="Schmutz J."/>
            <person name="Shapiro H."/>
            <person name="Siaut M."/>
            <person name="Stanley M."/>
            <person name="Sussman M.R."/>
            <person name="Taylor A.R."/>
            <person name="Vardi A."/>
            <person name="von Dassow P."/>
            <person name="Vyverman W."/>
            <person name="Willis A."/>
            <person name="Wyrwicz L.S."/>
            <person name="Rokhsar D.S."/>
            <person name="Weissenbach J."/>
            <person name="Armbrust E.V."/>
            <person name="Green B.R."/>
            <person name="Van de Peer Y."/>
            <person name="Grigoriev I.V."/>
        </authorList>
    </citation>
    <scope>NUCLEOTIDE SEQUENCE [LARGE SCALE GENOMIC DNA]</scope>
    <source>
        <strain evidence="13 14">CCMP1335</strain>
    </source>
</reference>
<dbReference type="EMBL" id="CM000642">
    <property type="protein sequence ID" value="EED92437.1"/>
    <property type="molecule type" value="Genomic_DNA"/>
</dbReference>
<dbReference type="Proteomes" id="UP000001449">
    <property type="component" value="Chromosome 5"/>
</dbReference>
<feature type="transmembrane region" description="Helical" evidence="10">
    <location>
        <begin position="468"/>
        <end position="485"/>
    </location>
</feature>
<evidence type="ECO:0000256" key="5">
    <source>
        <dbReference type="ARBA" id="ARBA00022679"/>
    </source>
</evidence>
<keyword evidence="7 10" id="KW-0256">Endoplasmic reticulum</keyword>
<name>B8C2S6_THAPS</name>
<gene>
    <name evidence="13" type="ORF">THAPSDRAFT_5389</name>
</gene>
<keyword evidence="8 10" id="KW-1133">Transmembrane helix</keyword>
<protein>
    <recommendedName>
        <fullName evidence="10">Alpha-1,3-glucosyltransferase</fullName>
        <ecNumber evidence="10">2.4.1.-</ecNumber>
    </recommendedName>
</protein>
<dbReference type="GO" id="GO:0006488">
    <property type="term" value="P:dolichol-linked oligosaccharide biosynthetic process"/>
    <property type="evidence" value="ECO:0000318"/>
    <property type="project" value="GO_Central"/>
</dbReference>
<feature type="region of interest" description="Disordered" evidence="11">
    <location>
        <begin position="33"/>
        <end position="52"/>
    </location>
</feature>
<accession>B8C2S6</accession>
<feature type="transmembrane region" description="Helical" evidence="10">
    <location>
        <begin position="258"/>
        <end position="277"/>
    </location>
</feature>
<dbReference type="STRING" id="35128.B8C2S6"/>
<feature type="transmembrane region" description="Helical" evidence="10">
    <location>
        <begin position="314"/>
        <end position="333"/>
    </location>
</feature>
<dbReference type="PANTHER" id="PTHR12413">
    <property type="entry name" value="DOLICHYL GLYCOSYLTRANSFERASE"/>
    <property type="match status" value="1"/>
</dbReference>
<evidence type="ECO:0000256" key="12">
    <source>
        <dbReference type="SAM" id="SignalP"/>
    </source>
</evidence>
<dbReference type="RefSeq" id="XP_002290685.1">
    <property type="nucleotide sequence ID" value="XM_002290649.1"/>
</dbReference>
<feature type="transmembrane region" description="Helical" evidence="10">
    <location>
        <begin position="529"/>
        <end position="548"/>
    </location>
</feature>
<feature type="signal peptide" evidence="12">
    <location>
        <begin position="1"/>
        <end position="23"/>
    </location>
</feature>
<comment type="pathway">
    <text evidence="2 10">Protein modification; protein glycosylation.</text>
</comment>
<dbReference type="KEGG" id="tps:THAPSDRAFT_5389"/>
<evidence type="ECO:0000256" key="10">
    <source>
        <dbReference type="RuleBase" id="RU363110"/>
    </source>
</evidence>
<comment type="subcellular location">
    <subcellularLocation>
        <location evidence="1 10">Endoplasmic reticulum membrane</location>
        <topology evidence="1 10">Multi-pass membrane protein</topology>
    </subcellularLocation>
</comment>
<evidence type="ECO:0000313" key="13">
    <source>
        <dbReference type="EMBL" id="EED92437.1"/>
    </source>
</evidence>
<dbReference type="PANTHER" id="PTHR12413:SF1">
    <property type="entry name" value="DOLICHYL PYROPHOSPHATE MAN9GLCNAC2 ALPHA-1,3-GLUCOSYLTRANSFERASE"/>
    <property type="match status" value="1"/>
</dbReference>
<dbReference type="AlphaFoldDB" id="B8C2S6"/>
<dbReference type="GO" id="GO:0042281">
    <property type="term" value="F:dolichyl pyrophosphate Man9GlcNAc2 alpha-1,3-glucosyltransferase activity"/>
    <property type="evidence" value="ECO:0000318"/>
    <property type="project" value="GO_Central"/>
</dbReference>
<evidence type="ECO:0000256" key="2">
    <source>
        <dbReference type="ARBA" id="ARBA00004922"/>
    </source>
</evidence>
<keyword evidence="5 10" id="KW-0808">Transferase</keyword>
<dbReference type="InParanoid" id="B8C2S6"/>
<feature type="chain" id="PRO_5002869352" description="Alpha-1,3-glucosyltransferase" evidence="12">
    <location>
        <begin position="24"/>
        <end position="590"/>
    </location>
</feature>
<feature type="transmembrane region" description="Helical" evidence="10">
    <location>
        <begin position="176"/>
        <end position="197"/>
    </location>
</feature>
<keyword evidence="9 10" id="KW-0472">Membrane</keyword>
<feature type="transmembrane region" description="Helical" evidence="10">
    <location>
        <begin position="217"/>
        <end position="237"/>
    </location>
</feature>